<organism evidence="2 3">
    <name type="scientific">Marinobacter nauticus</name>
    <name type="common">Marinobacter hydrocarbonoclasticus</name>
    <name type="synonym">Marinobacter aquaeolei</name>
    <dbReference type="NCBI Taxonomy" id="2743"/>
    <lineage>
        <taxon>Bacteria</taxon>
        <taxon>Pseudomonadati</taxon>
        <taxon>Pseudomonadota</taxon>
        <taxon>Gammaproteobacteria</taxon>
        <taxon>Pseudomonadales</taxon>
        <taxon>Marinobacteraceae</taxon>
        <taxon>Marinobacter</taxon>
    </lineage>
</organism>
<evidence type="ECO:0000313" key="3">
    <source>
        <dbReference type="Proteomes" id="UP000183986"/>
    </source>
</evidence>
<comment type="caution">
    <text evidence="2">The sequence shown here is derived from an EMBL/GenBank/DDBJ whole genome shotgun (WGS) entry which is preliminary data.</text>
</comment>
<evidence type="ECO:0000256" key="1">
    <source>
        <dbReference type="SAM" id="MobiDB-lite"/>
    </source>
</evidence>
<feature type="region of interest" description="Disordered" evidence="1">
    <location>
        <begin position="313"/>
        <end position="337"/>
    </location>
</feature>
<name>A0A1M2UTH6_MARNT</name>
<evidence type="ECO:0008006" key="4">
    <source>
        <dbReference type="Google" id="ProtNLM"/>
    </source>
</evidence>
<protein>
    <recommendedName>
        <fullName evidence="4">Lipoprotein</fullName>
    </recommendedName>
</protein>
<keyword evidence="3" id="KW-1185">Reference proteome</keyword>
<sequence>MRHSCLFVAVSLSVLTLSGCRMESTGSSAFNPATNVDLVFSTFDLTNTEQAADTLSFTRFSDFYQGIQPTGDNADNEDHLATVEEIRRHIDIFIGAQPDDTGQDYTRVRNPLDLMNQVISVGGITNFDEGRRYIRDRIALSQAGNYNTRSAGARIRFTDQAASFSLQPLNDYEWNYQTLDWRYLPEGPEGSELTEKVYRTIQYVARSVTDDVREEQPELLSVLAGSRFDALQFVADGYNQPEYATADYVSRNHGGVELRQTFVTDAQLDTLFIKNTEQTVIDLSRYGADNTTPDCLRVEINYAMDTVHIYTSDGEPARVPDDSAEEDDATKLNPKNCVNQSEDLAIANWSAASASTRK</sequence>
<reference evidence="2" key="1">
    <citation type="submission" date="2016-11" db="EMBL/GenBank/DDBJ databases">
        <title>Draft Genome Sequence of Marinobacter hydrocarbonoclasticus strain STW2, a polyaromatic aromatic hydrocarbon degrading and denitrifying bacterium from rhizosphere of Seagrass Enhalus acodoides.</title>
        <authorList>
            <person name="Ling J."/>
            <person name="Dong J."/>
        </authorList>
    </citation>
    <scope>NUCLEOTIDE SEQUENCE [LARGE SCALE GENOMIC DNA]</scope>
    <source>
        <strain evidence="2">STW2</strain>
    </source>
</reference>
<gene>
    <name evidence="2" type="ORF">BEE62_00225</name>
</gene>
<dbReference type="Proteomes" id="UP000183986">
    <property type="component" value="Unassembled WGS sequence"/>
</dbReference>
<proteinExistence type="predicted"/>
<dbReference type="AlphaFoldDB" id="A0A1M2UTH6"/>
<dbReference type="EMBL" id="MPKY01000001">
    <property type="protein sequence ID" value="OJS98661.1"/>
    <property type="molecule type" value="Genomic_DNA"/>
</dbReference>
<evidence type="ECO:0000313" key="2">
    <source>
        <dbReference type="EMBL" id="OJS98661.1"/>
    </source>
</evidence>
<accession>A0A1M2UTH6</accession>
<dbReference type="PROSITE" id="PS51257">
    <property type="entry name" value="PROKAR_LIPOPROTEIN"/>
    <property type="match status" value="1"/>
</dbReference>
<dbReference type="OrthoDB" id="6354562at2"/>